<dbReference type="PANTHER" id="PTHR37936:SF3">
    <property type="entry name" value="TRANSPOSASE INSC FOR INSERTION ELEMENT IS2A-RELATED"/>
    <property type="match status" value="1"/>
</dbReference>
<evidence type="ECO:0000313" key="2">
    <source>
        <dbReference type="Proteomes" id="UP000007100"/>
    </source>
</evidence>
<dbReference type="NCBIfam" id="NF047595">
    <property type="entry name" value="IS66_ISRel24_TnpA"/>
    <property type="match status" value="1"/>
</dbReference>
<dbReference type="KEGG" id="amv:ACMV_P1_01250"/>
<proteinExistence type="predicted"/>
<evidence type="ECO:0000313" key="1">
    <source>
        <dbReference type="EMBL" id="BAJ82921.1"/>
    </source>
</evidence>
<keyword evidence="2" id="KW-1185">Reference proteome</keyword>
<accession>F0J754</accession>
<gene>
    <name evidence="1" type="ordered locus">ACMV_P1_01250</name>
</gene>
<dbReference type="Proteomes" id="UP000007100">
    <property type="component" value="Plasmid pACMV1"/>
</dbReference>
<dbReference type="AlphaFoldDB" id="F0J754"/>
<dbReference type="InterPro" id="IPR010921">
    <property type="entry name" value="Trp_repressor/repl_initiator"/>
</dbReference>
<dbReference type="GO" id="GO:0043565">
    <property type="term" value="F:sequence-specific DNA binding"/>
    <property type="evidence" value="ECO:0007669"/>
    <property type="project" value="InterPro"/>
</dbReference>
<dbReference type="Pfam" id="PF01527">
    <property type="entry name" value="HTH_Tnp_1"/>
    <property type="match status" value="1"/>
</dbReference>
<dbReference type="HOGENOM" id="CLU_113764_1_2_5"/>
<protein>
    <submittedName>
        <fullName evidence="1">Putative transposase</fullName>
    </submittedName>
</protein>
<organism evidence="1 2">
    <name type="scientific">Acidiphilium multivorum (strain DSM 11245 / JCM 8867 / NBRC 100883 / AIU 301)</name>
    <dbReference type="NCBI Taxonomy" id="926570"/>
    <lineage>
        <taxon>Bacteria</taxon>
        <taxon>Pseudomonadati</taxon>
        <taxon>Pseudomonadota</taxon>
        <taxon>Alphaproteobacteria</taxon>
        <taxon>Acetobacterales</taxon>
        <taxon>Acidocellaceae</taxon>
        <taxon>Acidiphilium</taxon>
    </lineage>
</organism>
<geneLocation type="plasmid" evidence="1 2">
    <name>pACMV1</name>
</geneLocation>
<dbReference type="EMBL" id="AP012036">
    <property type="protein sequence ID" value="BAJ82921.1"/>
    <property type="molecule type" value="Genomic_DNA"/>
</dbReference>
<sequence>MEIITGVERRRRWRDEDKLRIVAEAEAPGAVFALVARRHEISRGQLWKWRGQVRRGELVPVPMVPEFIPVRVMASAALSMPRAAGKSASVNDASVDPMSQRRATRSDASRIEIVLPDGTCVRVDDGVGVAALRRVMTAVRR</sequence>
<dbReference type="InterPro" id="IPR002514">
    <property type="entry name" value="Transposase_8"/>
</dbReference>
<name>F0J754_ACIMA</name>
<dbReference type="GO" id="GO:0004803">
    <property type="term" value="F:transposase activity"/>
    <property type="evidence" value="ECO:0007669"/>
    <property type="project" value="InterPro"/>
</dbReference>
<dbReference type="GO" id="GO:0006313">
    <property type="term" value="P:DNA transposition"/>
    <property type="evidence" value="ECO:0007669"/>
    <property type="project" value="InterPro"/>
</dbReference>
<dbReference type="SUPFAM" id="SSF48295">
    <property type="entry name" value="TrpR-like"/>
    <property type="match status" value="1"/>
</dbReference>
<reference evidence="1 2" key="1">
    <citation type="submission" date="2010-12" db="EMBL/GenBank/DDBJ databases">
        <title>Whole genome sequence of Acidiphilium multivorum AIU301.</title>
        <authorList>
            <person name="Narita-Yamada S."/>
            <person name="Nakamura S."/>
            <person name="Ito N."/>
            <person name="Takarada H."/>
            <person name="Katano Y."/>
            <person name="Nakazawa H."/>
            <person name="Hosoyama A."/>
            <person name="Yamada R."/>
            <person name="Fujita N."/>
        </authorList>
    </citation>
    <scope>NUCLEOTIDE SEQUENCE [LARGE SCALE GENOMIC DNA]</scope>
    <source>
        <strain evidence="2">DSM 11245 / JCM 8867 / AIU301</strain>
        <plasmid evidence="1 2">pACMV1</plasmid>
    </source>
</reference>
<keyword evidence="1" id="KW-0614">Plasmid</keyword>
<dbReference type="PANTHER" id="PTHR37936">
    <property type="entry name" value="TRANSPOSASE INSC FOR INSERTION ELEMENT IS2A-RELATED"/>
    <property type="match status" value="1"/>
</dbReference>